<feature type="compositionally biased region" description="Low complexity" evidence="1">
    <location>
        <begin position="499"/>
        <end position="520"/>
    </location>
</feature>
<reference evidence="2" key="1">
    <citation type="journal article" date="2013" name="Genetics">
        <title>The draft genome and transcriptome of Panagrellus redivivus are shaped by the harsh demands of a free-living lifestyle.</title>
        <authorList>
            <person name="Srinivasan J."/>
            <person name="Dillman A.R."/>
            <person name="Macchietto M.G."/>
            <person name="Heikkinen L."/>
            <person name="Lakso M."/>
            <person name="Fracchia K.M."/>
            <person name="Antoshechkin I."/>
            <person name="Mortazavi A."/>
            <person name="Wong G."/>
            <person name="Sternberg P.W."/>
        </authorList>
    </citation>
    <scope>NUCLEOTIDE SEQUENCE [LARGE SCALE GENOMIC DNA]</scope>
    <source>
        <strain evidence="2">MT8872</strain>
    </source>
</reference>
<feature type="region of interest" description="Disordered" evidence="1">
    <location>
        <begin position="195"/>
        <end position="216"/>
    </location>
</feature>
<reference evidence="3" key="2">
    <citation type="submission" date="2020-10" db="UniProtKB">
        <authorList>
            <consortium name="WormBaseParasite"/>
        </authorList>
    </citation>
    <scope>IDENTIFICATION</scope>
</reference>
<dbReference type="WBParaSite" id="Pan_g14536.t1">
    <property type="protein sequence ID" value="Pan_g14536.t1"/>
    <property type="gene ID" value="Pan_g14536"/>
</dbReference>
<sequence>MPPSHTVAPSTTSTYNDVRGSFNKYRSIAFGTWKPGEAKRFSEKGRRRVVSLSEPRPAAATTLGPASEAAVLALSKKPVRRELPKSDSVDSVDDHTLVPAEDDLDDLNDVSEIENCKTEPLNRHCQVQTTPSLCSHRRHNTEMTVSFQSDLYSSTEYLNYCLGRASIDDNRTHLNRNYALNRSMDALNDRLVHSKKGSASQTLRLPKASTSAATQPMTVSQLFQPLHQRTRSFDSATYHAVISPGKSSKISSFGNKSSKSTSSSSVAKPGALQATKNFLKKLYNNSTTLPRKLKSGKSNQKLDRFKAATSPFFEIRYPEPEEIPYLPYNIQYEVESEHGDETYDTDRDADEEDEVTELDVATEELDSAPSCSSASPGKWGQSTTDEGIFSGGEDKSVAGSDSTTTRSTGSSSGVGSRAAVTADKFQSWNDLFGHLKKEITEMRERDVRILESLKSAESHLHCVRGLDRSRSEYATPLSRILAAPTTIPAGSLRPPPTLPRTSTLTSNSTTSSSSTSRNSTKSASRLRSTFV</sequence>
<feature type="region of interest" description="Disordered" evidence="1">
    <location>
        <begin position="485"/>
        <end position="531"/>
    </location>
</feature>
<accession>A0A7E4UZU9</accession>
<protein>
    <submittedName>
        <fullName evidence="3">Uncharacterized protein</fullName>
    </submittedName>
</protein>
<dbReference type="AlphaFoldDB" id="A0A7E4UZU9"/>
<name>A0A7E4UZU9_PANRE</name>
<feature type="region of interest" description="Disordered" evidence="1">
    <location>
        <begin position="245"/>
        <end position="268"/>
    </location>
</feature>
<keyword evidence="2" id="KW-1185">Reference proteome</keyword>
<feature type="compositionally biased region" description="Low complexity" evidence="1">
    <location>
        <begin position="398"/>
        <end position="419"/>
    </location>
</feature>
<evidence type="ECO:0000313" key="3">
    <source>
        <dbReference type="WBParaSite" id="Pan_g14536.t1"/>
    </source>
</evidence>
<feature type="compositionally biased region" description="Basic and acidic residues" evidence="1">
    <location>
        <begin position="337"/>
        <end position="346"/>
    </location>
</feature>
<feature type="compositionally biased region" description="Polar residues" evidence="1">
    <location>
        <begin position="521"/>
        <end position="531"/>
    </location>
</feature>
<organism evidence="2 3">
    <name type="scientific">Panagrellus redivivus</name>
    <name type="common">Microworm</name>
    <dbReference type="NCBI Taxonomy" id="6233"/>
    <lineage>
        <taxon>Eukaryota</taxon>
        <taxon>Metazoa</taxon>
        <taxon>Ecdysozoa</taxon>
        <taxon>Nematoda</taxon>
        <taxon>Chromadorea</taxon>
        <taxon>Rhabditida</taxon>
        <taxon>Tylenchina</taxon>
        <taxon>Panagrolaimomorpha</taxon>
        <taxon>Panagrolaimoidea</taxon>
        <taxon>Panagrolaimidae</taxon>
        <taxon>Panagrellus</taxon>
    </lineage>
</organism>
<feature type="compositionally biased region" description="Low complexity" evidence="1">
    <location>
        <begin position="246"/>
        <end position="268"/>
    </location>
</feature>
<feature type="compositionally biased region" description="Acidic residues" evidence="1">
    <location>
        <begin position="347"/>
        <end position="366"/>
    </location>
</feature>
<feature type="region of interest" description="Disordered" evidence="1">
    <location>
        <begin position="337"/>
        <end position="419"/>
    </location>
</feature>
<proteinExistence type="predicted"/>
<feature type="compositionally biased region" description="Polar residues" evidence="1">
    <location>
        <begin position="197"/>
        <end position="216"/>
    </location>
</feature>
<evidence type="ECO:0000313" key="2">
    <source>
        <dbReference type="Proteomes" id="UP000492821"/>
    </source>
</evidence>
<evidence type="ECO:0000256" key="1">
    <source>
        <dbReference type="SAM" id="MobiDB-lite"/>
    </source>
</evidence>
<dbReference type="Proteomes" id="UP000492821">
    <property type="component" value="Unassembled WGS sequence"/>
</dbReference>
<feature type="compositionally biased region" description="Polar residues" evidence="1">
    <location>
        <begin position="369"/>
        <end position="385"/>
    </location>
</feature>